<dbReference type="InterPro" id="IPR001789">
    <property type="entry name" value="Sig_transdc_resp-reg_receiver"/>
</dbReference>
<dbReference type="SMART" id="SM00448">
    <property type="entry name" value="REC"/>
    <property type="match status" value="1"/>
</dbReference>
<dbReference type="SMART" id="SM00850">
    <property type="entry name" value="LytTR"/>
    <property type="match status" value="1"/>
</dbReference>
<dbReference type="PROSITE" id="PS50110">
    <property type="entry name" value="RESPONSE_REGULATORY"/>
    <property type="match status" value="1"/>
</dbReference>
<dbReference type="PANTHER" id="PTHR37299:SF1">
    <property type="entry name" value="STAGE 0 SPORULATION PROTEIN A HOMOLOG"/>
    <property type="match status" value="1"/>
</dbReference>
<evidence type="ECO:0000259" key="3">
    <source>
        <dbReference type="PROSITE" id="PS50110"/>
    </source>
</evidence>
<dbReference type="Proteomes" id="UP001560573">
    <property type="component" value="Unassembled WGS sequence"/>
</dbReference>
<dbReference type="SUPFAM" id="SSF52172">
    <property type="entry name" value="CheY-like"/>
    <property type="match status" value="1"/>
</dbReference>
<gene>
    <name evidence="5" type="ORF">QTN47_24055</name>
</gene>
<dbReference type="EMBL" id="JAULBC010000009">
    <property type="protein sequence ID" value="MEX6690607.1"/>
    <property type="molecule type" value="Genomic_DNA"/>
</dbReference>
<keyword evidence="5" id="KW-0238">DNA-binding</keyword>
<feature type="coiled-coil region" evidence="2">
    <location>
        <begin position="106"/>
        <end position="142"/>
    </location>
</feature>
<dbReference type="Gene3D" id="3.40.50.2300">
    <property type="match status" value="1"/>
</dbReference>
<keyword evidence="6" id="KW-1185">Reference proteome</keyword>
<dbReference type="Gene3D" id="2.40.50.1020">
    <property type="entry name" value="LytTr DNA-binding domain"/>
    <property type="match status" value="1"/>
</dbReference>
<dbReference type="InterPro" id="IPR011006">
    <property type="entry name" value="CheY-like_superfamily"/>
</dbReference>
<dbReference type="Pfam" id="PF04397">
    <property type="entry name" value="LytTR"/>
    <property type="match status" value="1"/>
</dbReference>
<dbReference type="PROSITE" id="PS50930">
    <property type="entry name" value="HTH_LYTTR"/>
    <property type="match status" value="1"/>
</dbReference>
<evidence type="ECO:0000256" key="1">
    <source>
        <dbReference type="PROSITE-ProRule" id="PRU00169"/>
    </source>
</evidence>
<evidence type="ECO:0000259" key="4">
    <source>
        <dbReference type="PROSITE" id="PS50930"/>
    </source>
</evidence>
<evidence type="ECO:0000256" key="2">
    <source>
        <dbReference type="SAM" id="Coils"/>
    </source>
</evidence>
<name>A0ABV3ZL90_9BACT</name>
<dbReference type="Pfam" id="PF00072">
    <property type="entry name" value="Response_reg"/>
    <property type="match status" value="1"/>
</dbReference>
<dbReference type="PANTHER" id="PTHR37299">
    <property type="entry name" value="TRANSCRIPTIONAL REGULATOR-RELATED"/>
    <property type="match status" value="1"/>
</dbReference>
<feature type="modified residue" description="4-aspartylphosphate" evidence="1">
    <location>
        <position position="56"/>
    </location>
</feature>
<dbReference type="InterPro" id="IPR046947">
    <property type="entry name" value="LytR-like"/>
</dbReference>
<organism evidence="5 6">
    <name type="scientific">Danxiaibacter flavus</name>
    <dbReference type="NCBI Taxonomy" id="3049108"/>
    <lineage>
        <taxon>Bacteria</taxon>
        <taxon>Pseudomonadati</taxon>
        <taxon>Bacteroidota</taxon>
        <taxon>Chitinophagia</taxon>
        <taxon>Chitinophagales</taxon>
        <taxon>Chitinophagaceae</taxon>
        <taxon>Danxiaibacter</taxon>
    </lineage>
</organism>
<dbReference type="GO" id="GO:0003677">
    <property type="term" value="F:DNA binding"/>
    <property type="evidence" value="ECO:0007669"/>
    <property type="project" value="UniProtKB-KW"/>
</dbReference>
<dbReference type="InterPro" id="IPR007492">
    <property type="entry name" value="LytTR_DNA-bd_dom"/>
</dbReference>
<feature type="domain" description="HTH LytTR-type" evidence="4">
    <location>
        <begin position="146"/>
        <end position="250"/>
    </location>
</feature>
<evidence type="ECO:0000313" key="6">
    <source>
        <dbReference type="Proteomes" id="UP001560573"/>
    </source>
</evidence>
<dbReference type="RefSeq" id="WP_369332018.1">
    <property type="nucleotide sequence ID" value="NZ_JAULBC010000009.1"/>
</dbReference>
<proteinExistence type="predicted"/>
<accession>A0ABV3ZL90</accession>
<feature type="domain" description="Response regulatory" evidence="3">
    <location>
        <begin position="3"/>
        <end position="117"/>
    </location>
</feature>
<reference evidence="5 6" key="1">
    <citation type="submission" date="2023-07" db="EMBL/GenBank/DDBJ databases">
        <authorList>
            <person name="Lian W.-H."/>
        </authorList>
    </citation>
    <scope>NUCLEOTIDE SEQUENCE [LARGE SCALE GENOMIC DNA]</scope>
    <source>
        <strain evidence="5 6">SYSU DXS3180</strain>
    </source>
</reference>
<sequence length="250" mass="28546">MIRAIIIDDEEHCVSRLNDLLGRYCSSFISVQGSFSTVDDGIAAINALQPDLIFLDVQIHDKTGFDLLRHFKNLPCEVIFTTAFEKYAIQAFKFSAIDYLLKPVDKDDLLQAVEKLNGKLQLQQTQQKFNVLLSNLQNLSGQSKKIVIPTINGLVFVPVSDIIRCESSVNYTTIFLKDKQKITVAKTLKEFEELLIPYKFFRVHNSHLINLTHVKEYHKGKGGFIYMADNTEIEVSTRRKDDFLKVLADL</sequence>
<comment type="caution">
    <text evidence="5">The sequence shown here is derived from an EMBL/GenBank/DDBJ whole genome shotgun (WGS) entry which is preliminary data.</text>
</comment>
<evidence type="ECO:0000313" key="5">
    <source>
        <dbReference type="EMBL" id="MEX6690607.1"/>
    </source>
</evidence>
<keyword evidence="1" id="KW-0597">Phosphoprotein</keyword>
<protein>
    <submittedName>
        <fullName evidence="5">LytTR family DNA-binding domain-containing protein</fullName>
    </submittedName>
</protein>
<keyword evidence="2" id="KW-0175">Coiled coil</keyword>